<dbReference type="RefSeq" id="WP_106924613.1">
    <property type="nucleotide sequence ID" value="NZ_CABMMU010000002.1"/>
</dbReference>
<keyword evidence="3" id="KW-1185">Reference proteome</keyword>
<comment type="caution">
    <text evidence="2">The sequence shown here is derived from an EMBL/GenBank/DDBJ whole genome shotgun (WGS) entry which is preliminary data.</text>
</comment>
<sequence length="185" mass="20488">MSGLIIFIICMVLAVLTYRKVSNRYRNKGWGNFRTLTLSLLMSFIVFCVSIGIGAGVVSQDKSTDAKASAAGSTEKNKVNVYTCNKFDAITQTRQGTKRNSGYYSDKGVLIEYTLSDNELIERMPIPGDKDSIETAKFNKIADDGSRKYGSQSTNYFVYVMNDNSIKVISVNFAADMTITQICSK</sequence>
<dbReference type="Proteomes" id="UP000240892">
    <property type="component" value="Unassembled WGS sequence"/>
</dbReference>
<gene>
    <name evidence="2" type="ORF">C8256_03250</name>
</gene>
<evidence type="ECO:0000256" key="1">
    <source>
        <dbReference type="SAM" id="Phobius"/>
    </source>
</evidence>
<feature type="transmembrane region" description="Helical" evidence="1">
    <location>
        <begin position="35"/>
        <end position="58"/>
    </location>
</feature>
<name>A0A2T2Y6N1_9ENTR</name>
<accession>A0A2T2Y6N1</accession>
<evidence type="ECO:0000313" key="3">
    <source>
        <dbReference type="Proteomes" id="UP000240892"/>
    </source>
</evidence>
<proteinExistence type="predicted"/>
<dbReference type="AlphaFoldDB" id="A0A2T2Y6N1"/>
<evidence type="ECO:0000313" key="2">
    <source>
        <dbReference type="EMBL" id="PSR48179.1"/>
    </source>
</evidence>
<keyword evidence="1" id="KW-1133">Transmembrane helix</keyword>
<dbReference type="EMBL" id="PYHO01000002">
    <property type="protein sequence ID" value="PSR48179.1"/>
    <property type="molecule type" value="Genomic_DNA"/>
</dbReference>
<reference evidence="2 3" key="1">
    <citation type="submission" date="2018-03" db="EMBL/GenBank/DDBJ databases">
        <title>First report of an OXA-48+CTX-M-M-producing Kluyvera ascorbata clone recovered from patients admitted in a University Hospital in Madrid, Spain.</title>
        <authorList>
            <person name="Hernandez-Garcia M."/>
            <person name="Leon-Sampedro R."/>
            <person name="Perez-Viso B."/>
            <person name="Morosini M.I."/>
            <person name="Lopez-Fresnena N."/>
            <person name="Coque T.M."/>
            <person name="Bonten M."/>
            <person name="Malhotra-Kumar S."/>
            <person name="Ruiz-Garbajosa P."/>
            <person name="Canton R."/>
        </authorList>
    </citation>
    <scope>NUCLEOTIDE SEQUENCE [LARGE SCALE GENOMIC DNA]</scope>
    <source>
        <strain evidence="2 3">KA2</strain>
    </source>
</reference>
<keyword evidence="1" id="KW-0472">Membrane</keyword>
<organism evidence="2 3">
    <name type="scientific">Kluyvera genomosp. 2</name>
    <dbReference type="NCBI Taxonomy" id="2774054"/>
    <lineage>
        <taxon>Bacteria</taxon>
        <taxon>Pseudomonadati</taxon>
        <taxon>Pseudomonadota</taxon>
        <taxon>Gammaproteobacteria</taxon>
        <taxon>Enterobacterales</taxon>
        <taxon>Enterobacteriaceae</taxon>
        <taxon>Kluyvera</taxon>
    </lineage>
</organism>
<keyword evidence="1" id="KW-0812">Transmembrane</keyword>
<protein>
    <submittedName>
        <fullName evidence="2">Uncharacterized protein</fullName>
    </submittedName>
</protein>